<dbReference type="Pfam" id="PF01636">
    <property type="entry name" value="APH"/>
    <property type="match status" value="1"/>
</dbReference>
<feature type="domain" description="Aminoglycoside phosphotransferase" evidence="1">
    <location>
        <begin position="41"/>
        <end position="239"/>
    </location>
</feature>
<evidence type="ECO:0000313" key="2">
    <source>
        <dbReference type="EMBL" id="ORA07668.1"/>
    </source>
</evidence>
<dbReference type="InterPro" id="IPR011009">
    <property type="entry name" value="Kinase-like_dom_sf"/>
</dbReference>
<dbReference type="EMBL" id="MVHG01000131">
    <property type="protein sequence ID" value="ORA07668.1"/>
    <property type="molecule type" value="Genomic_DNA"/>
</dbReference>
<dbReference type="Proteomes" id="UP000192707">
    <property type="component" value="Unassembled WGS sequence"/>
</dbReference>
<dbReference type="SUPFAM" id="SSF56112">
    <property type="entry name" value="Protein kinase-like (PK-like)"/>
    <property type="match status" value="1"/>
</dbReference>
<keyword evidence="3" id="KW-1185">Reference proteome</keyword>
<comment type="caution">
    <text evidence="2">The sequence shown here is derived from an EMBL/GenBank/DDBJ whole genome shotgun (WGS) entry which is preliminary data.</text>
</comment>
<evidence type="ECO:0000313" key="3">
    <source>
        <dbReference type="Proteomes" id="UP000192707"/>
    </source>
</evidence>
<accession>A0A1W9Z5Q8</accession>
<dbReference type="Gene3D" id="3.90.1200.10">
    <property type="match status" value="1"/>
</dbReference>
<dbReference type="PANTHER" id="PTHR21310:SF40">
    <property type="entry name" value="AMINOGLYCOSIDE PHOSPHOTRANSFERASE DOMAIN-CONTAINING PROTEIN-RELATED"/>
    <property type="match status" value="1"/>
</dbReference>
<protein>
    <recommendedName>
        <fullName evidence="1">Aminoglycoside phosphotransferase domain-containing protein</fullName>
    </recommendedName>
</protein>
<proteinExistence type="predicted"/>
<reference evidence="2 3" key="1">
    <citation type="submission" date="2016-12" db="EMBL/GenBank/DDBJ databases">
        <title>The new phylogeny of genus Mycobacterium.</title>
        <authorList>
            <person name="Tortoli E."/>
            <person name="Trovato A."/>
            <person name="Cirillo D.M."/>
        </authorList>
    </citation>
    <scope>NUCLEOTIDE SEQUENCE [LARGE SCALE GENOMIC DNA]</scope>
    <source>
        <strain evidence="2 3">DSM 45069</strain>
    </source>
</reference>
<dbReference type="InterPro" id="IPR041726">
    <property type="entry name" value="ACAD10_11_N"/>
</dbReference>
<evidence type="ECO:0000259" key="1">
    <source>
        <dbReference type="Pfam" id="PF01636"/>
    </source>
</evidence>
<dbReference type="CDD" id="cd05154">
    <property type="entry name" value="ACAD10_11_N-like"/>
    <property type="match status" value="1"/>
</dbReference>
<dbReference type="PANTHER" id="PTHR21310">
    <property type="entry name" value="AMINOGLYCOSIDE PHOSPHOTRANSFERASE-RELATED-RELATED"/>
    <property type="match status" value="1"/>
</dbReference>
<dbReference type="InterPro" id="IPR051678">
    <property type="entry name" value="AGP_Transferase"/>
</dbReference>
<gene>
    <name evidence="2" type="ORF">BST14_26800</name>
</gene>
<dbReference type="Gene3D" id="3.30.200.20">
    <property type="entry name" value="Phosphorylase Kinase, domain 1"/>
    <property type="match status" value="1"/>
</dbReference>
<dbReference type="AlphaFoldDB" id="A0A1W9Z5Q8"/>
<name>A0A1W9Z5Q8_MYCAI</name>
<sequence length="341" mass="37780">MDKRLARFLGRQMSTDAVEVTDVIPLVGGYSCATARFVATIDGRSHRLVVRASLPADRAPIVTDRSREWDLLSALSRSQTIPVPRTWFFDCDGKDLGAPAIITDFVEGESLLARADRTSAEDRGALSEQLCGLATTLTAADLRTLPSSVERPSSWGSYIDDQIGQWRLAATEHIEPDPFIEFVAAWLARNVPPEAPLTLVHGDFQAPNVMIDEQNGWCLIDWEFGHVGDPREDLGSLQFNELARPPALFNLDPWRFCASYCERTGFTSEIVNPATVAYFSLLPTGRKLREILRQVRGLLDGRNESFVSAYAVAILSTLHQHWMGSVAAIESMRASSEMGQR</sequence>
<dbReference type="InterPro" id="IPR002575">
    <property type="entry name" value="Aminoglycoside_PTrfase"/>
</dbReference>
<organism evidence="2 3">
    <name type="scientific">Mycobacterium arosiense ATCC BAA-1401 = DSM 45069</name>
    <dbReference type="NCBI Taxonomy" id="1265311"/>
    <lineage>
        <taxon>Bacteria</taxon>
        <taxon>Bacillati</taxon>
        <taxon>Actinomycetota</taxon>
        <taxon>Actinomycetes</taxon>
        <taxon>Mycobacteriales</taxon>
        <taxon>Mycobacteriaceae</taxon>
        <taxon>Mycobacterium</taxon>
        <taxon>Mycobacterium avium complex (MAC)</taxon>
    </lineage>
</organism>